<dbReference type="EMBL" id="RXNT01000004">
    <property type="protein sequence ID" value="RTR33840.1"/>
    <property type="molecule type" value="Genomic_DNA"/>
</dbReference>
<accession>A0A3S0IXZ4</accession>
<evidence type="ECO:0000256" key="2">
    <source>
        <dbReference type="ARBA" id="ARBA00022777"/>
    </source>
</evidence>
<evidence type="ECO:0000259" key="3">
    <source>
        <dbReference type="PROSITE" id="PS50943"/>
    </source>
</evidence>
<dbReference type="CDD" id="cd01941">
    <property type="entry name" value="YeiC_kinase_like"/>
    <property type="match status" value="1"/>
</dbReference>
<reference evidence="4 5" key="1">
    <citation type="submission" date="2018-12" db="EMBL/GenBank/DDBJ databases">
        <title>Bacillus yapensis draft genome sequence.</title>
        <authorList>
            <person name="Yu L."/>
            <person name="Xu X."/>
            <person name="Tang X."/>
        </authorList>
    </citation>
    <scope>NUCLEOTIDE SEQUENCE [LARGE SCALE GENOMIC DNA]</scope>
    <source>
        <strain evidence="4 5">XXST-01</strain>
    </source>
</reference>
<dbReference type="SUPFAM" id="SSF46785">
    <property type="entry name" value="Winged helix' DNA-binding domain"/>
    <property type="match status" value="1"/>
</dbReference>
<organism evidence="4 5">
    <name type="scientific">Bacillus yapensis</name>
    <dbReference type="NCBI Taxonomy" id="2492960"/>
    <lineage>
        <taxon>Bacteria</taxon>
        <taxon>Bacillati</taxon>
        <taxon>Bacillota</taxon>
        <taxon>Bacilli</taxon>
        <taxon>Bacillales</taxon>
        <taxon>Bacillaceae</taxon>
        <taxon>Bacillus</taxon>
    </lineage>
</organism>
<proteinExistence type="predicted"/>
<dbReference type="Proteomes" id="UP000271374">
    <property type="component" value="Unassembled WGS sequence"/>
</dbReference>
<dbReference type="GO" id="GO:0004730">
    <property type="term" value="F:pseudouridylate synthase activity"/>
    <property type="evidence" value="ECO:0007669"/>
    <property type="project" value="TreeGrafter"/>
</dbReference>
<dbReference type="InterPro" id="IPR001387">
    <property type="entry name" value="Cro/C1-type_HTH"/>
</dbReference>
<evidence type="ECO:0000313" key="4">
    <source>
        <dbReference type="EMBL" id="RTR33840.1"/>
    </source>
</evidence>
<dbReference type="PANTHER" id="PTHR42909:SF4">
    <property type="entry name" value="CARBOHYDRATE KINASE, PFKB FAMILY"/>
    <property type="match status" value="1"/>
</dbReference>
<dbReference type="Pfam" id="PF13412">
    <property type="entry name" value="HTH_24"/>
    <property type="match status" value="1"/>
</dbReference>
<comment type="caution">
    <text evidence="4">The sequence shown here is derived from an EMBL/GenBank/DDBJ whole genome shotgun (WGS) entry which is preliminary data.</text>
</comment>
<gene>
    <name evidence="4" type="ORF">EKG37_06355</name>
</gene>
<dbReference type="Pfam" id="PF00294">
    <property type="entry name" value="PfkB"/>
    <property type="match status" value="1"/>
</dbReference>
<dbReference type="GO" id="GO:0016301">
    <property type="term" value="F:kinase activity"/>
    <property type="evidence" value="ECO:0007669"/>
    <property type="project" value="UniProtKB-KW"/>
</dbReference>
<dbReference type="InterPro" id="IPR002173">
    <property type="entry name" value="Carboh/pur_kinase_PfkB_CS"/>
</dbReference>
<name>A0A3S0IXZ4_9BACI</name>
<dbReference type="InterPro" id="IPR029056">
    <property type="entry name" value="Ribokinase-like"/>
</dbReference>
<dbReference type="PROSITE" id="PS00583">
    <property type="entry name" value="PFKB_KINASES_1"/>
    <property type="match status" value="1"/>
</dbReference>
<dbReference type="Gene3D" id="1.10.10.10">
    <property type="entry name" value="Winged helix-like DNA-binding domain superfamily/Winged helix DNA-binding domain"/>
    <property type="match status" value="1"/>
</dbReference>
<sequence length="368" mass="40729">MSEQLSEKEQFLLNEIRRNPYITQQELANSLNVSRPTVANMISGLIKKGKIIGRAYVIAENEPIVCIGGANIDRKSYLNEMVRIGTSNPTKTTQSAGGVARNIAENLGRLGMDVSLITCSGEDADWNYIKEVSSPYMNLDQVTQITDESTGSYTAVLDSTGEMVIALADMEIYEAITPELLYKQDALLRRAKCIIADLNIPKSTLEYLCDFAKREEKPLILIPVSSPKMKRLPSDLSCVTWLIANRDETEAYFNKDIRGHESWKQAVEKWLSLGIKNVVITKGKEGAMIGNQNEVIHIPAIVSEKIVDVTGAGDAFSSAAIYAWLEGKDLREIGQTATVNASKTSQSPYTVRPELSAIQLQQDMEEMK</sequence>
<keyword evidence="5" id="KW-1185">Reference proteome</keyword>
<dbReference type="SMART" id="SM00419">
    <property type="entry name" value="HTH_CRP"/>
    <property type="match status" value="1"/>
</dbReference>
<feature type="domain" description="HTH cro/C1-type" evidence="3">
    <location>
        <begin position="13"/>
        <end position="44"/>
    </location>
</feature>
<dbReference type="GO" id="GO:0003677">
    <property type="term" value="F:DNA binding"/>
    <property type="evidence" value="ECO:0007669"/>
    <property type="project" value="InterPro"/>
</dbReference>
<dbReference type="InterPro" id="IPR036390">
    <property type="entry name" value="WH_DNA-bd_sf"/>
</dbReference>
<dbReference type="AlphaFoldDB" id="A0A3S0IXZ4"/>
<dbReference type="OrthoDB" id="9806249at2"/>
<dbReference type="InterPro" id="IPR011611">
    <property type="entry name" value="PfkB_dom"/>
</dbReference>
<evidence type="ECO:0000313" key="5">
    <source>
        <dbReference type="Proteomes" id="UP000271374"/>
    </source>
</evidence>
<keyword evidence="2" id="KW-0418">Kinase</keyword>
<dbReference type="SUPFAM" id="SSF53613">
    <property type="entry name" value="Ribokinase-like"/>
    <property type="match status" value="1"/>
</dbReference>
<protein>
    <submittedName>
        <fullName evidence="4">Winged helix-turn-helix transcriptional regulator</fullName>
    </submittedName>
</protein>
<dbReference type="PANTHER" id="PTHR42909">
    <property type="entry name" value="ZGC:136858"/>
    <property type="match status" value="1"/>
</dbReference>
<dbReference type="PROSITE" id="PS00584">
    <property type="entry name" value="PFKB_KINASES_2"/>
    <property type="match status" value="1"/>
</dbReference>
<keyword evidence="1" id="KW-0808">Transferase</keyword>
<dbReference type="InterPro" id="IPR012318">
    <property type="entry name" value="HTH_CRP"/>
</dbReference>
<dbReference type="GO" id="GO:0016798">
    <property type="term" value="F:hydrolase activity, acting on glycosyl bonds"/>
    <property type="evidence" value="ECO:0007669"/>
    <property type="project" value="TreeGrafter"/>
</dbReference>
<dbReference type="Gene3D" id="3.40.1190.20">
    <property type="match status" value="1"/>
</dbReference>
<dbReference type="InterPro" id="IPR036388">
    <property type="entry name" value="WH-like_DNA-bd_sf"/>
</dbReference>
<dbReference type="GO" id="GO:0005737">
    <property type="term" value="C:cytoplasm"/>
    <property type="evidence" value="ECO:0007669"/>
    <property type="project" value="TreeGrafter"/>
</dbReference>
<dbReference type="PROSITE" id="PS50943">
    <property type="entry name" value="HTH_CROC1"/>
    <property type="match status" value="1"/>
</dbReference>
<evidence type="ECO:0000256" key="1">
    <source>
        <dbReference type="ARBA" id="ARBA00022679"/>
    </source>
</evidence>
<dbReference type="RefSeq" id="WP_126407499.1">
    <property type="nucleotide sequence ID" value="NZ_RXNT01000004.1"/>
</dbReference>
<dbReference type="GO" id="GO:0006355">
    <property type="term" value="P:regulation of DNA-templated transcription"/>
    <property type="evidence" value="ECO:0007669"/>
    <property type="project" value="InterPro"/>
</dbReference>